<keyword evidence="12" id="KW-1185">Reference proteome</keyword>
<dbReference type="PANTHER" id="PTHR33365:SF11">
    <property type="entry name" value="TAT PATHWAY SIGNAL SEQUENCE"/>
    <property type="match status" value="1"/>
</dbReference>
<dbReference type="AlphaFoldDB" id="A0AA39WRJ5"/>
<feature type="compositionally biased region" description="Basic and acidic residues" evidence="10">
    <location>
        <begin position="9"/>
        <end position="44"/>
    </location>
</feature>
<accession>A0AA39WRJ5</accession>
<name>A0AA39WRJ5_9PEZI</name>
<evidence type="ECO:0000256" key="2">
    <source>
        <dbReference type="ARBA" id="ARBA00004685"/>
    </source>
</evidence>
<dbReference type="PANTHER" id="PTHR33365">
    <property type="entry name" value="YALI0B05434P"/>
    <property type="match status" value="1"/>
</dbReference>
<dbReference type="Pfam" id="PF11807">
    <property type="entry name" value="UstYa"/>
    <property type="match status" value="1"/>
</dbReference>
<evidence type="ECO:0000256" key="3">
    <source>
        <dbReference type="ARBA" id="ARBA00022692"/>
    </source>
</evidence>
<proteinExistence type="inferred from homology"/>
<evidence type="ECO:0000256" key="9">
    <source>
        <dbReference type="ARBA" id="ARBA00035112"/>
    </source>
</evidence>
<keyword evidence="4" id="KW-1133">Transmembrane helix</keyword>
<evidence type="ECO:0000256" key="5">
    <source>
        <dbReference type="ARBA" id="ARBA00023002"/>
    </source>
</evidence>
<protein>
    <recommendedName>
        <fullName evidence="13">Oxidase ustYa</fullName>
    </recommendedName>
</protein>
<evidence type="ECO:0000313" key="12">
    <source>
        <dbReference type="Proteomes" id="UP001175000"/>
    </source>
</evidence>
<evidence type="ECO:0000256" key="8">
    <source>
        <dbReference type="ARBA" id="ARBA00023180"/>
    </source>
</evidence>
<dbReference type="EMBL" id="JAULSU010000004">
    <property type="protein sequence ID" value="KAK0620040.1"/>
    <property type="molecule type" value="Genomic_DNA"/>
</dbReference>
<evidence type="ECO:0000313" key="11">
    <source>
        <dbReference type="EMBL" id="KAK0620040.1"/>
    </source>
</evidence>
<reference evidence="11" key="1">
    <citation type="submission" date="2023-06" db="EMBL/GenBank/DDBJ databases">
        <title>Genome-scale phylogeny and comparative genomics of the fungal order Sordariales.</title>
        <authorList>
            <consortium name="Lawrence Berkeley National Laboratory"/>
            <person name="Hensen N."/>
            <person name="Bonometti L."/>
            <person name="Westerberg I."/>
            <person name="Brannstrom I.O."/>
            <person name="Guillou S."/>
            <person name="Cros-Aarteil S."/>
            <person name="Calhoun S."/>
            <person name="Haridas S."/>
            <person name="Kuo A."/>
            <person name="Mondo S."/>
            <person name="Pangilinan J."/>
            <person name="Riley R."/>
            <person name="Labutti K."/>
            <person name="Andreopoulos B."/>
            <person name="Lipzen A."/>
            <person name="Chen C."/>
            <person name="Yanf M."/>
            <person name="Daum C."/>
            <person name="Ng V."/>
            <person name="Clum A."/>
            <person name="Steindorff A."/>
            <person name="Ohm R."/>
            <person name="Martin F."/>
            <person name="Silar P."/>
            <person name="Natvig D."/>
            <person name="Lalanne C."/>
            <person name="Gautier V."/>
            <person name="Ament-Velasquez S.L."/>
            <person name="Kruys A."/>
            <person name="Hutchinson M.I."/>
            <person name="Powell A.J."/>
            <person name="Barry K."/>
            <person name="Miller A.N."/>
            <person name="Grigoriev I.V."/>
            <person name="Debuchy R."/>
            <person name="Gladieux P."/>
            <person name="Thoren M.H."/>
            <person name="Johannesson H."/>
        </authorList>
    </citation>
    <scope>NUCLEOTIDE SEQUENCE</scope>
    <source>
        <strain evidence="11">CBS 606.72</strain>
    </source>
</reference>
<feature type="region of interest" description="Disordered" evidence="10">
    <location>
        <begin position="1"/>
        <end position="44"/>
    </location>
</feature>
<evidence type="ECO:0000256" key="7">
    <source>
        <dbReference type="ARBA" id="ARBA00023136"/>
    </source>
</evidence>
<evidence type="ECO:0008006" key="13">
    <source>
        <dbReference type="Google" id="ProtNLM"/>
    </source>
</evidence>
<gene>
    <name evidence="11" type="ORF">B0T14DRAFT_520484</name>
</gene>
<sequence length="275" mass="31037">MMSPLQSPKYHDLRARDADSPDESHSLASYDHDGEEKAWSDDTARDHPTMVHLRTTRRQKIRSAIMSFRSVIDTVLLLVILGLVVDRRWSGSNSGGRLEFAGDLTGFAPRFSQQIMTFKPDPKFIPHNVSEVFETEVRRKWLSIVPVGLGYVRINNTEDYDNLPTPLDGYPGSTFTTSVTHQLHCLHAIVRIVAAYASNQTEKLPVEGPWHVAHCFDYLRQSIMCCGDVALEGQQTTFPAGLAGSDGWDAKHVCKDYGQIKSYLEEKRTDDEVWI</sequence>
<dbReference type="GO" id="GO:0016491">
    <property type="term" value="F:oxidoreductase activity"/>
    <property type="evidence" value="ECO:0007669"/>
    <property type="project" value="UniProtKB-KW"/>
</dbReference>
<evidence type="ECO:0000256" key="1">
    <source>
        <dbReference type="ARBA" id="ARBA00004167"/>
    </source>
</evidence>
<keyword evidence="7" id="KW-0472">Membrane</keyword>
<comment type="subcellular location">
    <subcellularLocation>
        <location evidence="1">Membrane</location>
        <topology evidence="1">Single-pass membrane protein</topology>
    </subcellularLocation>
</comment>
<comment type="pathway">
    <text evidence="2">Mycotoxin biosynthesis.</text>
</comment>
<evidence type="ECO:0000256" key="10">
    <source>
        <dbReference type="SAM" id="MobiDB-lite"/>
    </source>
</evidence>
<dbReference type="GO" id="GO:0043386">
    <property type="term" value="P:mycotoxin biosynthetic process"/>
    <property type="evidence" value="ECO:0007669"/>
    <property type="project" value="InterPro"/>
</dbReference>
<comment type="similarity">
    <text evidence="9">Belongs to the ustYa family.</text>
</comment>
<organism evidence="11 12">
    <name type="scientific">Immersiella caudata</name>
    <dbReference type="NCBI Taxonomy" id="314043"/>
    <lineage>
        <taxon>Eukaryota</taxon>
        <taxon>Fungi</taxon>
        <taxon>Dikarya</taxon>
        <taxon>Ascomycota</taxon>
        <taxon>Pezizomycotina</taxon>
        <taxon>Sordariomycetes</taxon>
        <taxon>Sordariomycetidae</taxon>
        <taxon>Sordariales</taxon>
        <taxon>Lasiosphaeriaceae</taxon>
        <taxon>Immersiella</taxon>
    </lineage>
</organism>
<dbReference type="GO" id="GO:0016020">
    <property type="term" value="C:membrane"/>
    <property type="evidence" value="ECO:0007669"/>
    <property type="project" value="UniProtKB-SubCell"/>
</dbReference>
<dbReference type="InterPro" id="IPR021765">
    <property type="entry name" value="UstYa-like"/>
</dbReference>
<keyword evidence="5" id="KW-0560">Oxidoreductase</keyword>
<dbReference type="Proteomes" id="UP001175000">
    <property type="component" value="Unassembled WGS sequence"/>
</dbReference>
<keyword evidence="8" id="KW-0325">Glycoprotein</keyword>
<evidence type="ECO:0000256" key="4">
    <source>
        <dbReference type="ARBA" id="ARBA00022989"/>
    </source>
</evidence>
<comment type="caution">
    <text evidence="11">The sequence shown here is derived from an EMBL/GenBank/DDBJ whole genome shotgun (WGS) entry which is preliminary data.</text>
</comment>
<evidence type="ECO:0000256" key="6">
    <source>
        <dbReference type="ARBA" id="ARBA00023026"/>
    </source>
</evidence>
<keyword evidence="6" id="KW-0843">Virulence</keyword>
<keyword evidence="3" id="KW-0812">Transmembrane</keyword>